<keyword evidence="2" id="KW-1185">Reference proteome</keyword>
<sequence length="399" mass="45239">MSEYLSFYAGEKAFSVIRERGLTQDMVNVVSGAAGGPKWLIMGALDRFLFGEWFQKRSEPLFLAGSSAGAWRFAAVSQKKPVKAIKRLTHAYVNQWYPARPSMERVDSECKKIIDSFIDKSALTEIFNHPFCRPAFFSVHSKWPVQSDNKVILSAGMAGAAIVNLFDRNLLKHFFTRTLFYHPSDTPPFYNMNDMPMQRVALTSDNFKKALLSSGSIPLLMPGVGGISGAVDGIYRDGGVIDYHLDIPFSGYLKSDQIFRRAKNNPVSRELIHNEEHGQLLSDLSRLNKISASEQVVLFPHYTDRVVPGWLDKGLPWRKPHREYFSNVLMIVPSRKFLNMLPGKKIPDRGDFSLFKGKNRKRIEQWNIALKYSEILGEELCRIFNSGTLRSIINPLGLI</sequence>
<proteinExistence type="predicted"/>
<dbReference type="InterPro" id="IPR016035">
    <property type="entry name" value="Acyl_Trfase/lysoPLipase"/>
</dbReference>
<reference evidence="1 2" key="1">
    <citation type="submission" date="2017-03" db="EMBL/GenBank/DDBJ databases">
        <authorList>
            <person name="Afonso C.L."/>
            <person name="Miller P.J."/>
            <person name="Scott M.A."/>
            <person name="Spackman E."/>
            <person name="Goraichik I."/>
            <person name="Dimitrov K.M."/>
            <person name="Suarez D.L."/>
            <person name="Swayne D.E."/>
        </authorList>
    </citation>
    <scope>NUCLEOTIDE SEQUENCE [LARGE SCALE GENOMIC DNA]</scope>
    <source>
        <strain evidence="1">PRJEB14757</strain>
    </source>
</reference>
<dbReference type="STRING" id="1246637.MTBBW1_760034"/>
<protein>
    <recommendedName>
        <fullName evidence="3">PNPLA domain-containing protein</fullName>
    </recommendedName>
</protein>
<dbReference type="OrthoDB" id="8586159at2"/>
<dbReference type="AlphaFoldDB" id="A0A1W1HJC8"/>
<organism evidence="1 2">
    <name type="scientific">Desulfamplus magnetovallimortis</name>
    <dbReference type="NCBI Taxonomy" id="1246637"/>
    <lineage>
        <taxon>Bacteria</taxon>
        <taxon>Pseudomonadati</taxon>
        <taxon>Thermodesulfobacteriota</taxon>
        <taxon>Desulfobacteria</taxon>
        <taxon>Desulfobacterales</taxon>
        <taxon>Desulfobacteraceae</taxon>
        <taxon>Desulfamplus</taxon>
    </lineage>
</organism>
<evidence type="ECO:0000313" key="2">
    <source>
        <dbReference type="Proteomes" id="UP000191931"/>
    </source>
</evidence>
<dbReference type="SUPFAM" id="SSF52151">
    <property type="entry name" value="FabD/lysophospholipase-like"/>
    <property type="match status" value="1"/>
</dbReference>
<evidence type="ECO:0000313" key="1">
    <source>
        <dbReference type="EMBL" id="SLM32570.1"/>
    </source>
</evidence>
<dbReference type="EMBL" id="FWEV01000321">
    <property type="protein sequence ID" value="SLM32570.1"/>
    <property type="molecule type" value="Genomic_DNA"/>
</dbReference>
<name>A0A1W1HJC8_9BACT</name>
<dbReference type="RefSeq" id="WP_080802500.1">
    <property type="nucleotide sequence ID" value="NZ_LT828543.1"/>
</dbReference>
<dbReference type="Proteomes" id="UP000191931">
    <property type="component" value="Unassembled WGS sequence"/>
</dbReference>
<evidence type="ECO:0008006" key="3">
    <source>
        <dbReference type="Google" id="ProtNLM"/>
    </source>
</evidence>
<accession>A0A1W1HJC8</accession>
<gene>
    <name evidence="1" type="ORF">MTBBW1_760034</name>
</gene>